<sequence length="204" mass="21962">MAYSYVPAYSTGGPCSLRRLTVFLPQKPCQLRHHRELALDPSCDSNIHLFSPAEYISLSLFVVPAMTIALNVEISHIACSMAKALNATSQAIHAMGQELGQVREAVLENRAAIDYLLLKHNQGCENFNGLYCFNLSDNSHLIEDKELPLAVAYDTSLLVDHPLAATTASKATKPSSGSAHLPGTLRQTSGQALAAGLFLRPSSA</sequence>
<reference evidence="1 2" key="1">
    <citation type="journal article" date="2020" name="Nature">
        <title>Six reference-quality genomes reveal evolution of bat adaptations.</title>
        <authorList>
            <person name="Jebb D."/>
            <person name="Huang Z."/>
            <person name="Pippel M."/>
            <person name="Hughes G.M."/>
            <person name="Lavrichenko K."/>
            <person name="Devanna P."/>
            <person name="Winkler S."/>
            <person name="Jermiin L.S."/>
            <person name="Skirmuntt E.C."/>
            <person name="Katzourakis A."/>
            <person name="Burkitt-Gray L."/>
            <person name="Ray D.A."/>
            <person name="Sullivan K.A.M."/>
            <person name="Roscito J.G."/>
            <person name="Kirilenko B.M."/>
            <person name="Davalos L.M."/>
            <person name="Corthals A.P."/>
            <person name="Power M.L."/>
            <person name="Jones G."/>
            <person name="Ransome R.D."/>
            <person name="Dechmann D.K.N."/>
            <person name="Locatelli A.G."/>
            <person name="Puechmaille S.J."/>
            <person name="Fedrigo O."/>
            <person name="Jarvis E.D."/>
            <person name="Hiller M."/>
            <person name="Vernes S.C."/>
            <person name="Myers E.W."/>
            <person name="Teeling E.C."/>
        </authorList>
    </citation>
    <scope>NUCLEOTIDE SEQUENCE [LARGE SCALE GENOMIC DNA]</scope>
    <source>
        <strain evidence="1">MRhiFer1</strain>
        <tissue evidence="1">Lung</tissue>
    </source>
</reference>
<protein>
    <submittedName>
        <fullName evidence="1">Uncharacterized protein</fullName>
    </submittedName>
</protein>
<evidence type="ECO:0000313" key="2">
    <source>
        <dbReference type="Proteomes" id="UP000585614"/>
    </source>
</evidence>
<name>A0A7J7VEE6_RHIFE</name>
<dbReference type="AlphaFoldDB" id="A0A7J7VEE6"/>
<dbReference type="SUPFAM" id="SSF58069">
    <property type="entry name" value="Virus ectodomain"/>
    <property type="match status" value="1"/>
</dbReference>
<accession>A0A7J7VEE6</accession>
<dbReference type="Proteomes" id="UP000585614">
    <property type="component" value="Unassembled WGS sequence"/>
</dbReference>
<evidence type="ECO:0000313" key="1">
    <source>
        <dbReference type="EMBL" id="KAF6323388.1"/>
    </source>
</evidence>
<comment type="caution">
    <text evidence="1">The sequence shown here is derived from an EMBL/GenBank/DDBJ whole genome shotgun (WGS) entry which is preliminary data.</text>
</comment>
<gene>
    <name evidence="1" type="ORF">mRhiFer1_008366</name>
</gene>
<organism evidence="1 2">
    <name type="scientific">Rhinolophus ferrumequinum</name>
    <name type="common">Greater horseshoe bat</name>
    <dbReference type="NCBI Taxonomy" id="59479"/>
    <lineage>
        <taxon>Eukaryota</taxon>
        <taxon>Metazoa</taxon>
        <taxon>Chordata</taxon>
        <taxon>Craniata</taxon>
        <taxon>Vertebrata</taxon>
        <taxon>Euteleostomi</taxon>
        <taxon>Mammalia</taxon>
        <taxon>Eutheria</taxon>
        <taxon>Laurasiatheria</taxon>
        <taxon>Chiroptera</taxon>
        <taxon>Yinpterochiroptera</taxon>
        <taxon>Rhinolophoidea</taxon>
        <taxon>Rhinolophidae</taxon>
        <taxon>Rhinolophinae</taxon>
        <taxon>Rhinolophus</taxon>
    </lineage>
</organism>
<proteinExistence type="predicted"/>
<dbReference type="EMBL" id="JACAGC010000013">
    <property type="protein sequence ID" value="KAF6323388.1"/>
    <property type="molecule type" value="Genomic_DNA"/>
</dbReference>
<dbReference type="Gene3D" id="1.10.287.210">
    <property type="match status" value="1"/>
</dbReference>